<accession>A0A5J5C9V5</accession>
<evidence type="ECO:0000313" key="3">
    <source>
        <dbReference type="Proteomes" id="UP000327493"/>
    </source>
</evidence>
<name>A0A5J5C9V5_9PERO</name>
<dbReference type="AlphaFoldDB" id="A0A5J5C9V5"/>
<protein>
    <submittedName>
        <fullName evidence="2">Uncharacterized protein</fullName>
    </submittedName>
</protein>
<feature type="compositionally biased region" description="Basic and acidic residues" evidence="1">
    <location>
        <begin position="17"/>
        <end position="29"/>
    </location>
</feature>
<evidence type="ECO:0000313" key="2">
    <source>
        <dbReference type="EMBL" id="KAA8578268.1"/>
    </source>
</evidence>
<evidence type="ECO:0000256" key="1">
    <source>
        <dbReference type="SAM" id="MobiDB-lite"/>
    </source>
</evidence>
<comment type="caution">
    <text evidence="2">The sequence shown here is derived from an EMBL/GenBank/DDBJ whole genome shotgun (WGS) entry which is preliminary data.</text>
</comment>
<organism evidence="2 3">
    <name type="scientific">Etheostoma spectabile</name>
    <name type="common">orangethroat darter</name>
    <dbReference type="NCBI Taxonomy" id="54343"/>
    <lineage>
        <taxon>Eukaryota</taxon>
        <taxon>Metazoa</taxon>
        <taxon>Chordata</taxon>
        <taxon>Craniata</taxon>
        <taxon>Vertebrata</taxon>
        <taxon>Euteleostomi</taxon>
        <taxon>Actinopterygii</taxon>
        <taxon>Neopterygii</taxon>
        <taxon>Teleostei</taxon>
        <taxon>Neoteleostei</taxon>
        <taxon>Acanthomorphata</taxon>
        <taxon>Eupercaria</taxon>
        <taxon>Perciformes</taxon>
        <taxon>Percoidei</taxon>
        <taxon>Percidae</taxon>
        <taxon>Etheostomatinae</taxon>
        <taxon>Etheostoma</taxon>
    </lineage>
</organism>
<feature type="region of interest" description="Disordered" evidence="1">
    <location>
        <begin position="1"/>
        <end position="29"/>
    </location>
</feature>
<feature type="compositionally biased region" description="Gly residues" evidence="1">
    <location>
        <begin position="1"/>
        <end position="14"/>
    </location>
</feature>
<proteinExistence type="predicted"/>
<keyword evidence="3" id="KW-1185">Reference proteome</keyword>
<reference evidence="2 3" key="1">
    <citation type="submission" date="2019-08" db="EMBL/GenBank/DDBJ databases">
        <title>A chromosome-level genome assembly, high-density linkage maps, and genome scans reveal the genomic architecture of hybrid incompatibilities underlying speciation via character displacement in darters (Percidae: Etheostominae).</title>
        <authorList>
            <person name="Moran R.L."/>
            <person name="Catchen J.M."/>
            <person name="Fuller R.C."/>
        </authorList>
    </citation>
    <scope>NUCLEOTIDE SEQUENCE [LARGE SCALE GENOMIC DNA]</scope>
    <source>
        <strain evidence="2">EspeVRDwgs_2016</strain>
        <tissue evidence="2">Muscle</tissue>
    </source>
</reference>
<gene>
    <name evidence="2" type="ORF">FQN60_000137</name>
</gene>
<dbReference type="EMBL" id="VOFY01000915">
    <property type="protein sequence ID" value="KAA8578268.1"/>
    <property type="molecule type" value="Genomic_DNA"/>
</dbReference>
<dbReference type="Proteomes" id="UP000327493">
    <property type="component" value="Unassembled WGS sequence"/>
</dbReference>
<sequence length="29" mass="2816">MSPGVGGTGRGVGGVSHPERGLRGGERVP</sequence>